<dbReference type="GeneID" id="9223340"/>
<organism evidence="2 3">
    <name type="scientific">Arthroderma otae (strain ATCC MYA-4605 / CBS 113480)</name>
    <name type="common">Microsporum canis</name>
    <dbReference type="NCBI Taxonomy" id="554155"/>
    <lineage>
        <taxon>Eukaryota</taxon>
        <taxon>Fungi</taxon>
        <taxon>Dikarya</taxon>
        <taxon>Ascomycota</taxon>
        <taxon>Pezizomycotina</taxon>
        <taxon>Eurotiomycetes</taxon>
        <taxon>Eurotiomycetidae</taxon>
        <taxon>Onygenales</taxon>
        <taxon>Arthrodermataceae</taxon>
        <taxon>Microsporum</taxon>
    </lineage>
</organism>
<dbReference type="AlphaFoldDB" id="C5FFR1"/>
<reference evidence="3" key="1">
    <citation type="journal article" date="2012" name="MBio">
        <title>Comparative genome analysis of Trichophyton rubrum and related dermatophytes reveals candidate genes involved in infection.</title>
        <authorList>
            <person name="Martinez D.A."/>
            <person name="Oliver B.G."/>
            <person name="Graeser Y."/>
            <person name="Goldberg J.M."/>
            <person name="Li W."/>
            <person name="Martinez-Rossi N.M."/>
            <person name="Monod M."/>
            <person name="Shelest E."/>
            <person name="Barton R.C."/>
            <person name="Birch E."/>
            <person name="Brakhage A.A."/>
            <person name="Chen Z."/>
            <person name="Gurr S.J."/>
            <person name="Heiman D."/>
            <person name="Heitman J."/>
            <person name="Kosti I."/>
            <person name="Rossi A."/>
            <person name="Saif S."/>
            <person name="Samalova M."/>
            <person name="Saunders C.W."/>
            <person name="Shea T."/>
            <person name="Summerbell R.C."/>
            <person name="Xu J."/>
            <person name="Young S."/>
            <person name="Zeng Q."/>
            <person name="Birren B.W."/>
            <person name="Cuomo C.A."/>
            <person name="White T.C."/>
        </authorList>
    </citation>
    <scope>NUCLEOTIDE SEQUENCE [LARGE SCALE GENOMIC DNA]</scope>
    <source>
        <strain evidence="3">ATCC MYA-4605 / CBS 113480</strain>
    </source>
</reference>
<feature type="region of interest" description="Disordered" evidence="1">
    <location>
        <begin position="19"/>
        <end position="44"/>
    </location>
</feature>
<dbReference type="HOGENOM" id="CLU_1467840_0_0_1"/>
<dbReference type="RefSeq" id="XP_002849481.1">
    <property type="nucleotide sequence ID" value="XM_002849435.1"/>
</dbReference>
<proteinExistence type="predicted"/>
<accession>C5FFR1</accession>
<evidence type="ECO:0000313" key="3">
    <source>
        <dbReference type="Proteomes" id="UP000002035"/>
    </source>
</evidence>
<evidence type="ECO:0000256" key="1">
    <source>
        <dbReference type="SAM" id="MobiDB-lite"/>
    </source>
</evidence>
<keyword evidence="3" id="KW-1185">Reference proteome</keyword>
<name>C5FFR1_ARTOC</name>
<gene>
    <name evidence="2" type="ORF">MCYG_02415</name>
</gene>
<dbReference type="EMBL" id="DS995702">
    <property type="protein sequence ID" value="EEQ29596.1"/>
    <property type="molecule type" value="Genomic_DNA"/>
</dbReference>
<sequence length="184" mass="20585">MAETSDPVCVAIDELGVRRREKEQAPSRRASRREPACSVRTSEPGVCSNRKVAQRRMAETDSAVCGVWERLEVKGGRRESRLEGQIEGRCWATKGRTRAKRRRGKVEVGKRSPVYAYVSLPRKGVRLSGIGAVSGVTSRWLEKAADTHSIHNYQNSILYSHLLLCFCSFSSLTLHPPQLTPYIS</sequence>
<evidence type="ECO:0000313" key="2">
    <source>
        <dbReference type="EMBL" id="EEQ29596.1"/>
    </source>
</evidence>
<dbReference type="Proteomes" id="UP000002035">
    <property type="component" value="Unassembled WGS sequence"/>
</dbReference>
<dbReference type="VEuPathDB" id="FungiDB:MCYG_02415"/>
<protein>
    <submittedName>
        <fullName evidence="2">Uncharacterized protein</fullName>
    </submittedName>
</protein>